<proteinExistence type="inferred from homology"/>
<dbReference type="Gene3D" id="3.90.79.10">
    <property type="entry name" value="Nucleoside Triphosphate Pyrophosphohydrolase"/>
    <property type="match status" value="1"/>
</dbReference>
<dbReference type="Proteomes" id="UP000644507">
    <property type="component" value="Unassembled WGS sequence"/>
</dbReference>
<protein>
    <submittedName>
        <fullName evidence="5">RNA pyrophosphohydrolase</fullName>
    </submittedName>
</protein>
<comment type="caution">
    <text evidence="5">The sequence shown here is derived from an EMBL/GenBank/DDBJ whole genome shotgun (WGS) entry which is preliminary data.</text>
</comment>
<keyword evidence="2 3" id="KW-0378">Hydrolase</keyword>
<dbReference type="AlphaFoldDB" id="A0A918TU28"/>
<dbReference type="PANTHER" id="PTHR43046:SF14">
    <property type="entry name" value="MUTT_NUDIX FAMILY PROTEIN"/>
    <property type="match status" value="1"/>
</dbReference>
<dbReference type="InterPro" id="IPR000086">
    <property type="entry name" value="NUDIX_hydrolase_dom"/>
</dbReference>
<dbReference type="PRINTS" id="PR00502">
    <property type="entry name" value="NUDIXFAMILY"/>
</dbReference>
<dbReference type="InterPro" id="IPR020476">
    <property type="entry name" value="Nudix_hydrolase"/>
</dbReference>
<reference evidence="5" key="1">
    <citation type="journal article" date="2014" name="Int. J. Syst. Evol. Microbiol.">
        <title>Complete genome sequence of Corynebacterium casei LMG S-19264T (=DSM 44701T), isolated from a smear-ripened cheese.</title>
        <authorList>
            <consortium name="US DOE Joint Genome Institute (JGI-PGF)"/>
            <person name="Walter F."/>
            <person name="Albersmeier A."/>
            <person name="Kalinowski J."/>
            <person name="Ruckert C."/>
        </authorList>
    </citation>
    <scope>NUCLEOTIDE SEQUENCE</scope>
    <source>
        <strain evidence="5">KCTC 12988</strain>
    </source>
</reference>
<dbReference type="Pfam" id="PF00293">
    <property type="entry name" value="NUDIX"/>
    <property type="match status" value="1"/>
</dbReference>
<sequence length="167" mass="19996">MSRKESQSSLSPVLEYRPNVAILLVREDGRLLICERLKVKGAWQFPQGGVDEGETLEEALKREVEEEIGLLPTSYDIIEMKGGYRYVYPPAIKKKKRRKGWFDGQEQTYFRCYLHDSKAKIDIERKPREFRSVKWIEPEDFKLRWLPDFKREVYRRVMKDFFEVELA</sequence>
<comment type="cofactor">
    <cofactor evidence="1">
        <name>Mg(2+)</name>
        <dbReference type="ChEBI" id="CHEBI:18420"/>
    </cofactor>
</comment>
<feature type="domain" description="Nudix hydrolase" evidence="4">
    <location>
        <begin position="15"/>
        <end position="159"/>
    </location>
</feature>
<reference evidence="5" key="2">
    <citation type="submission" date="2020-09" db="EMBL/GenBank/DDBJ databases">
        <authorList>
            <person name="Sun Q."/>
            <person name="Kim S."/>
        </authorList>
    </citation>
    <scope>NUCLEOTIDE SEQUENCE</scope>
    <source>
        <strain evidence="5">KCTC 12988</strain>
    </source>
</reference>
<comment type="similarity">
    <text evidence="3">Belongs to the Nudix hydrolase family.</text>
</comment>
<evidence type="ECO:0000256" key="1">
    <source>
        <dbReference type="ARBA" id="ARBA00001946"/>
    </source>
</evidence>
<dbReference type="PANTHER" id="PTHR43046">
    <property type="entry name" value="GDP-MANNOSE MANNOSYL HYDROLASE"/>
    <property type="match status" value="1"/>
</dbReference>
<dbReference type="SUPFAM" id="SSF55811">
    <property type="entry name" value="Nudix"/>
    <property type="match status" value="1"/>
</dbReference>
<dbReference type="EMBL" id="BMXI01000016">
    <property type="protein sequence ID" value="GHC63502.1"/>
    <property type="molecule type" value="Genomic_DNA"/>
</dbReference>
<dbReference type="InterPro" id="IPR020084">
    <property type="entry name" value="NUDIX_hydrolase_CS"/>
</dbReference>
<evidence type="ECO:0000256" key="2">
    <source>
        <dbReference type="ARBA" id="ARBA00022801"/>
    </source>
</evidence>
<dbReference type="RefSeq" id="WP_189572678.1">
    <property type="nucleotide sequence ID" value="NZ_BMXI01000016.1"/>
</dbReference>
<accession>A0A918TU28</accession>
<dbReference type="InterPro" id="IPR015797">
    <property type="entry name" value="NUDIX_hydrolase-like_dom_sf"/>
</dbReference>
<evidence type="ECO:0000259" key="4">
    <source>
        <dbReference type="PROSITE" id="PS51462"/>
    </source>
</evidence>
<evidence type="ECO:0000256" key="3">
    <source>
        <dbReference type="RuleBase" id="RU003476"/>
    </source>
</evidence>
<dbReference type="PROSITE" id="PS51462">
    <property type="entry name" value="NUDIX"/>
    <property type="match status" value="1"/>
</dbReference>
<evidence type="ECO:0000313" key="6">
    <source>
        <dbReference type="Proteomes" id="UP000644507"/>
    </source>
</evidence>
<keyword evidence="6" id="KW-1185">Reference proteome</keyword>
<dbReference type="GO" id="GO:0016787">
    <property type="term" value="F:hydrolase activity"/>
    <property type="evidence" value="ECO:0007669"/>
    <property type="project" value="UniProtKB-KW"/>
</dbReference>
<organism evidence="5 6">
    <name type="scientific">Roseibacillus persicicus</name>
    <dbReference type="NCBI Taxonomy" id="454148"/>
    <lineage>
        <taxon>Bacteria</taxon>
        <taxon>Pseudomonadati</taxon>
        <taxon>Verrucomicrobiota</taxon>
        <taxon>Verrucomicrobiia</taxon>
        <taxon>Verrucomicrobiales</taxon>
        <taxon>Verrucomicrobiaceae</taxon>
        <taxon>Roseibacillus</taxon>
    </lineage>
</organism>
<evidence type="ECO:0000313" key="5">
    <source>
        <dbReference type="EMBL" id="GHC63502.1"/>
    </source>
</evidence>
<gene>
    <name evidence="5" type="primary">rppH</name>
    <name evidence="5" type="ORF">GCM10007100_33930</name>
</gene>
<dbReference type="PROSITE" id="PS00893">
    <property type="entry name" value="NUDIX_BOX"/>
    <property type="match status" value="1"/>
</dbReference>
<name>A0A918TU28_9BACT</name>